<protein>
    <recommendedName>
        <fullName evidence="2">UPF0251 protein CRH10_10850</fullName>
    </recommendedName>
</protein>
<sequence>MPRPPRCRQICGVPQVDTFCPNGYENTEPILLTLDEYEVIRLVDLEQQTHEQCAAQMDISRSTVQEIYESARSKIAAYLVHGKPLHITGGNYRIGGGQEAAHCGRCCRMQRANMKKSGKTCKGDSIMKIAVAYENGQIFQHFGHTDQFKLYEAVDGKITHAKVVDTNGSGHGALAGFLMQHGVDTLVCGGIGGGAQAALAEAGIKLYGGVSGDADAAVSALLNGSLGYDPNVHCDHHDHEHGEAGHSCGDHGCGKHSCH</sequence>
<name>A0A291TCH9_9FIRM</name>
<dbReference type="Gene3D" id="1.10.10.10">
    <property type="entry name" value="Winged helix-like DNA-binding domain superfamily/Winged helix DNA-binding domain"/>
    <property type="match status" value="1"/>
</dbReference>
<evidence type="ECO:0000256" key="2">
    <source>
        <dbReference type="HAMAP-Rule" id="MF_00674"/>
    </source>
</evidence>
<dbReference type="InterPro" id="IPR036105">
    <property type="entry name" value="DiNase_FeMo-co_biosyn_sf"/>
</dbReference>
<dbReference type="EMBL" id="CP023819">
    <property type="protein sequence ID" value="ATL90760.1"/>
    <property type="molecule type" value="Genomic_DNA"/>
</dbReference>
<dbReference type="SUPFAM" id="SSF53146">
    <property type="entry name" value="Nitrogenase accessory factor-like"/>
    <property type="match status" value="1"/>
</dbReference>
<proteinExistence type="inferred from homology"/>
<organism evidence="4 5">
    <name type="scientific">Faecalibacterium prausnitzii</name>
    <dbReference type="NCBI Taxonomy" id="853"/>
    <lineage>
        <taxon>Bacteria</taxon>
        <taxon>Bacillati</taxon>
        <taxon>Bacillota</taxon>
        <taxon>Clostridia</taxon>
        <taxon>Eubacteriales</taxon>
        <taxon>Oscillospiraceae</taxon>
        <taxon>Faecalibacterium</taxon>
    </lineage>
</organism>
<dbReference type="Proteomes" id="UP000223709">
    <property type="component" value="Chromosome"/>
</dbReference>
<dbReference type="Pfam" id="PF02001">
    <property type="entry name" value="DUF134"/>
    <property type="match status" value="1"/>
</dbReference>
<dbReference type="RefSeq" id="WP_098924529.1">
    <property type="nucleotide sequence ID" value="NZ_CP023819.1"/>
</dbReference>
<evidence type="ECO:0000313" key="4">
    <source>
        <dbReference type="EMBL" id="ATL90760.1"/>
    </source>
</evidence>
<dbReference type="InterPro" id="IPR036388">
    <property type="entry name" value="WH-like_DNA-bd_sf"/>
</dbReference>
<reference evidence="4 5" key="1">
    <citation type="submission" date="2017-10" db="EMBL/GenBank/DDBJ databases">
        <title>Complete Genome Sequence of Faecalibacterium prausnitzii isolated from the gut of healthy adult Indian.</title>
        <authorList>
            <person name="Bag S."/>
            <person name="Ghosh T.S."/>
            <person name="Das B."/>
        </authorList>
    </citation>
    <scope>NUCLEOTIDE SEQUENCE [LARGE SCALE GENOMIC DNA]</scope>
    <source>
        <strain evidence="4 5">Indica</strain>
    </source>
</reference>
<dbReference type="PANTHER" id="PTHR37478:SF2">
    <property type="entry name" value="UPF0251 PROTEIN TK0562"/>
    <property type="match status" value="1"/>
</dbReference>
<keyword evidence="4" id="KW-0238">DNA-binding</keyword>
<gene>
    <name evidence="4" type="ORF">CRH10_10850</name>
</gene>
<dbReference type="HAMAP" id="MF_00674">
    <property type="entry name" value="UPF0251"/>
    <property type="match status" value="1"/>
</dbReference>
<dbReference type="AlphaFoldDB" id="A0A291TCH9"/>
<accession>A0A291TCH9</accession>
<dbReference type="Pfam" id="PF02579">
    <property type="entry name" value="Nitro_FeMo-Co"/>
    <property type="match status" value="1"/>
</dbReference>
<dbReference type="SUPFAM" id="SSF88659">
    <property type="entry name" value="Sigma3 and sigma4 domains of RNA polymerase sigma factors"/>
    <property type="match status" value="1"/>
</dbReference>
<dbReference type="InterPro" id="IPR013324">
    <property type="entry name" value="RNA_pol_sigma_r3/r4-like"/>
</dbReference>
<dbReference type="PANTHER" id="PTHR37478">
    <property type="match status" value="1"/>
</dbReference>
<dbReference type="GO" id="GO:0003677">
    <property type="term" value="F:DNA binding"/>
    <property type="evidence" value="ECO:0007669"/>
    <property type="project" value="UniProtKB-KW"/>
</dbReference>
<evidence type="ECO:0000259" key="3">
    <source>
        <dbReference type="Pfam" id="PF02579"/>
    </source>
</evidence>
<dbReference type="Gene3D" id="3.30.420.130">
    <property type="entry name" value="Dinitrogenase iron-molybdenum cofactor biosynthesis domain"/>
    <property type="match status" value="1"/>
</dbReference>
<feature type="domain" description="Dinitrogenase iron-molybdenum cofactor biosynthesis" evidence="3">
    <location>
        <begin position="135"/>
        <end position="222"/>
    </location>
</feature>
<comment type="similarity">
    <text evidence="1 2">Belongs to the UPF0251 family.</text>
</comment>
<dbReference type="InterPro" id="IPR003731">
    <property type="entry name" value="Di-Nase_FeMo-co_biosynth"/>
</dbReference>
<evidence type="ECO:0000256" key="1">
    <source>
        <dbReference type="ARBA" id="ARBA00009350"/>
    </source>
</evidence>
<evidence type="ECO:0000313" key="5">
    <source>
        <dbReference type="Proteomes" id="UP000223709"/>
    </source>
</evidence>
<dbReference type="InterPro" id="IPR002852">
    <property type="entry name" value="UPF0251"/>
</dbReference>